<protein>
    <recommendedName>
        <fullName evidence="7">DUF4378 domain-containing protein</fullName>
    </recommendedName>
</protein>
<dbReference type="Pfam" id="PF14309">
    <property type="entry name" value="DUF4378"/>
    <property type="match status" value="1"/>
</dbReference>
<dbReference type="OrthoDB" id="758104at2759"/>
<proteinExistence type="predicted"/>
<evidence type="ECO:0000313" key="6">
    <source>
        <dbReference type="Proteomes" id="UP000027138"/>
    </source>
</evidence>
<sequence length="857" mass="96796">MWILHILDYHHWHRAKTTSHRKKHRRVKHAICCGHPKTVSFDHFKDEVQNYLDADAVPLLDERQTVQATPTDGVSSKARIKALIAKEMSARSRFQRTDSVLHSGPTNGLHPIIILQKSTDTSASGLLVPSLPKFHEERVAFSGNYNEACLKQNSLSAKQEFPSEKGDKSVTASLDRNFSDASRQLHRENSCRQFVECVDVLELFKINKKLFLEILQDPDAEAAKKFHVQLPSDSRIRLNKSGSFPSAEPAQRSYLRPTTLEHKQKEIWSFPKGEKFPAGAAALKFVASKSSEDSHDESTGLKADNNGVVAVAQETDFSSSASSHGSNKHGWHQSFMSHLKDVMKKIKHTLKESKKENNRKSANVLLYGVPSRSKMPIDEKETPVVLNEGKLHQDGKENSTNFHDRSVSDNDPSKSKLPQIRRVSSLNESIDRYARLFEYSLTRETKSHGYQSRSLKLSNEDKFPPPGNSLKSFKRRLSLPDLDSLYPLPNDASDDPLHSGMPIKSIADDATNAENDNRDDLKSVSTRADSEQFETLDAIEEAHFIQESLVEVGHRCENNEYSGDRTISKEEIVKTEEPHEDAIVLEKQGCSSCQDQETSSIINSSKEHKNQSSVSVFETDFQEAITGQAELPVSKGSELVSSPINIDEPNSSLDQQDRSSSCISVDSKNYESAHSMVDCNFLHFQLNEVEENDFSYVKDVLDISGLFEQGCLGTWHSLDQPLSPTLFKELEAYLHHESERSSENFGFNCDHQLLFDLINEVLLHIHGSSLAYFPKPFSFTQLVHPSPKGIHILEEVWKRISWYRNSRTKADQSLDDIVIRDLSKDDSWRNLQIDVEDIALDLEDLIFDDLINEVVCS</sequence>
<dbReference type="PANTHER" id="PTHR47071:SF2">
    <property type="entry name" value="PROTEIN TRM32"/>
    <property type="match status" value="1"/>
</dbReference>
<dbReference type="Proteomes" id="UP000027138">
    <property type="component" value="Unassembled WGS sequence"/>
</dbReference>
<evidence type="ECO:0000313" key="5">
    <source>
        <dbReference type="EMBL" id="KDP44233.1"/>
    </source>
</evidence>
<feature type="region of interest" description="Disordered" evidence="2">
    <location>
        <begin position="640"/>
        <end position="659"/>
    </location>
</feature>
<evidence type="ECO:0000256" key="1">
    <source>
        <dbReference type="SAM" id="Coils"/>
    </source>
</evidence>
<dbReference type="EMBL" id="KK914256">
    <property type="protein sequence ID" value="KDP44233.1"/>
    <property type="molecule type" value="Genomic_DNA"/>
</dbReference>
<feature type="domain" description="DUF4378" evidence="4">
    <location>
        <begin position="693"/>
        <end position="853"/>
    </location>
</feature>
<feature type="coiled-coil region" evidence="1">
    <location>
        <begin position="336"/>
        <end position="363"/>
    </location>
</feature>
<keyword evidence="1" id="KW-0175">Coiled coil</keyword>
<dbReference type="PANTHER" id="PTHR47071">
    <property type="entry name" value="PROTEIN TRM32"/>
    <property type="match status" value="1"/>
</dbReference>
<name>A0A067LAM0_JATCU</name>
<feature type="region of interest" description="Disordered" evidence="2">
    <location>
        <begin position="490"/>
        <end position="526"/>
    </location>
</feature>
<dbReference type="InterPro" id="IPR025486">
    <property type="entry name" value="DUF4378"/>
</dbReference>
<evidence type="ECO:0000256" key="2">
    <source>
        <dbReference type="SAM" id="MobiDB-lite"/>
    </source>
</evidence>
<dbReference type="AlphaFoldDB" id="A0A067LAM0"/>
<reference evidence="5 6" key="1">
    <citation type="journal article" date="2014" name="PLoS ONE">
        <title>Global Analysis of Gene Expression Profiles in Physic Nut (Jatropha curcas L.) Seedlings Exposed to Salt Stress.</title>
        <authorList>
            <person name="Zhang L."/>
            <person name="Zhang C."/>
            <person name="Wu P."/>
            <person name="Chen Y."/>
            <person name="Li M."/>
            <person name="Jiang H."/>
            <person name="Wu G."/>
        </authorList>
    </citation>
    <scope>NUCLEOTIDE SEQUENCE [LARGE SCALE GENOMIC DNA]</scope>
    <source>
        <strain evidence="6">cv. GZQX0401</strain>
        <tissue evidence="5">Young leaves</tissue>
    </source>
</reference>
<evidence type="ECO:0008006" key="7">
    <source>
        <dbReference type="Google" id="ProtNLM"/>
    </source>
</evidence>
<dbReference type="KEGG" id="jcu:105628258"/>
<feature type="compositionally biased region" description="Polar residues" evidence="2">
    <location>
        <begin position="448"/>
        <end position="457"/>
    </location>
</feature>
<keyword evidence="6" id="KW-1185">Reference proteome</keyword>
<dbReference type="STRING" id="180498.A0A067LAM0"/>
<evidence type="ECO:0000259" key="3">
    <source>
        <dbReference type="Pfam" id="PF12552"/>
    </source>
</evidence>
<feature type="region of interest" description="Disordered" evidence="2">
    <location>
        <begin position="448"/>
        <end position="472"/>
    </location>
</feature>
<dbReference type="InterPro" id="IPR022212">
    <property type="entry name" value="DUF3741"/>
</dbReference>
<feature type="region of interest" description="Disordered" evidence="2">
    <location>
        <begin position="377"/>
        <end position="422"/>
    </location>
</feature>
<accession>A0A067LAM0</accession>
<feature type="compositionally biased region" description="Basic and acidic residues" evidence="2">
    <location>
        <begin position="389"/>
        <end position="414"/>
    </location>
</feature>
<feature type="domain" description="DUF3741" evidence="3">
    <location>
        <begin position="178"/>
        <end position="219"/>
    </location>
</feature>
<evidence type="ECO:0000259" key="4">
    <source>
        <dbReference type="Pfam" id="PF14309"/>
    </source>
</evidence>
<dbReference type="Pfam" id="PF12552">
    <property type="entry name" value="DUF3741"/>
    <property type="match status" value="1"/>
</dbReference>
<gene>
    <name evidence="5" type="ORF">JCGZ_05700</name>
</gene>
<organism evidence="5 6">
    <name type="scientific">Jatropha curcas</name>
    <name type="common">Barbados nut</name>
    <dbReference type="NCBI Taxonomy" id="180498"/>
    <lineage>
        <taxon>Eukaryota</taxon>
        <taxon>Viridiplantae</taxon>
        <taxon>Streptophyta</taxon>
        <taxon>Embryophyta</taxon>
        <taxon>Tracheophyta</taxon>
        <taxon>Spermatophyta</taxon>
        <taxon>Magnoliopsida</taxon>
        <taxon>eudicotyledons</taxon>
        <taxon>Gunneridae</taxon>
        <taxon>Pentapetalae</taxon>
        <taxon>rosids</taxon>
        <taxon>fabids</taxon>
        <taxon>Malpighiales</taxon>
        <taxon>Euphorbiaceae</taxon>
        <taxon>Crotonoideae</taxon>
        <taxon>Jatropheae</taxon>
        <taxon>Jatropha</taxon>
    </lineage>
</organism>
<dbReference type="InterPro" id="IPR044257">
    <property type="entry name" value="TRM32-like"/>
</dbReference>